<dbReference type="PANTHER" id="PTHR46401">
    <property type="entry name" value="GLYCOSYLTRANSFERASE WBBK-RELATED"/>
    <property type="match status" value="1"/>
</dbReference>
<protein>
    <submittedName>
        <fullName evidence="3">Glycosyltransferase</fullName>
    </submittedName>
</protein>
<dbReference type="Pfam" id="PF00534">
    <property type="entry name" value="Glycos_transf_1"/>
    <property type="match status" value="1"/>
</dbReference>
<dbReference type="AlphaFoldDB" id="A0A090W430"/>
<dbReference type="InterPro" id="IPR001296">
    <property type="entry name" value="Glyco_trans_1"/>
</dbReference>
<feature type="domain" description="Glycosyl transferase family 1" evidence="2">
    <location>
        <begin position="174"/>
        <end position="323"/>
    </location>
</feature>
<evidence type="ECO:0000313" key="4">
    <source>
        <dbReference type="Proteomes" id="UP000029644"/>
    </source>
</evidence>
<gene>
    <name evidence="3" type="ORF">JCM19300_3033</name>
</gene>
<evidence type="ECO:0000259" key="2">
    <source>
        <dbReference type="Pfam" id="PF00534"/>
    </source>
</evidence>
<reference evidence="3 4" key="1">
    <citation type="journal article" date="2014" name="Genome Announc.">
        <title>Draft Genome Sequences of Marine Flavobacterium Algibacter lectus Strains SS8 and NR4.</title>
        <authorList>
            <person name="Takatani N."/>
            <person name="Nakanishi M."/>
            <person name="Meirelles P."/>
            <person name="Mino S."/>
            <person name="Suda W."/>
            <person name="Oshima K."/>
            <person name="Hattori M."/>
            <person name="Ohkuma M."/>
            <person name="Hosokawa M."/>
            <person name="Miyashita K."/>
            <person name="Thompson F.L."/>
            <person name="Niwa A."/>
            <person name="Sawabe T."/>
            <person name="Sawabe T."/>
        </authorList>
    </citation>
    <scope>NUCLEOTIDE SEQUENCE [LARGE SCALE GENOMIC DNA]</scope>
    <source>
        <strain evidence="3 4">JCM 19300</strain>
    </source>
</reference>
<dbReference type="RefSeq" id="WP_042504119.1">
    <property type="nucleotide sequence ID" value="NZ_BBNQ01000005.1"/>
</dbReference>
<evidence type="ECO:0000256" key="1">
    <source>
        <dbReference type="ARBA" id="ARBA00022679"/>
    </source>
</evidence>
<organism evidence="3 4">
    <name type="scientific">Algibacter lectus</name>
    <dbReference type="NCBI Taxonomy" id="221126"/>
    <lineage>
        <taxon>Bacteria</taxon>
        <taxon>Pseudomonadati</taxon>
        <taxon>Bacteroidota</taxon>
        <taxon>Flavobacteriia</taxon>
        <taxon>Flavobacteriales</taxon>
        <taxon>Flavobacteriaceae</taxon>
        <taxon>Algibacter</taxon>
    </lineage>
</organism>
<accession>A0A090W430</accession>
<dbReference type="SUPFAM" id="SSF53756">
    <property type="entry name" value="UDP-Glycosyltransferase/glycogen phosphorylase"/>
    <property type="match status" value="1"/>
</dbReference>
<proteinExistence type="predicted"/>
<dbReference type="CDD" id="cd03801">
    <property type="entry name" value="GT4_PimA-like"/>
    <property type="match status" value="1"/>
</dbReference>
<dbReference type="Gene3D" id="3.40.50.2000">
    <property type="entry name" value="Glycogen Phosphorylase B"/>
    <property type="match status" value="2"/>
</dbReference>
<dbReference type="GO" id="GO:0009103">
    <property type="term" value="P:lipopolysaccharide biosynthetic process"/>
    <property type="evidence" value="ECO:0007669"/>
    <property type="project" value="TreeGrafter"/>
</dbReference>
<sequence length="359" mass="41202">MKNKILLIGPFPPPISGVSLANSILKEGLQREGEKVNFINTENQKQITGETGRFNLSKLSFLLMYLKLFKIPSSNIIYITIGQTFFGVLKYLPFLIIAKLFNLKTVAHLHGGYLKTEFDNQPRFNKKCMLMTLNLFDYGIVLSKSLRRHLSFFLKEEDIFICPNFYEKALFEIESGEKNYEELRIIFLSNLIEGKGINLLLKALEEINSKAIKIKVAGNIPLENKQVVKQMRRIQNLEYLGTVSGKKKADLLSWGNVFCLPTFYDRGEGQPISIIESMAFGNLILTTRHGGIPDICSEYNAFFVQKNNVQDLKEKLMYLLENIHKVKEKGAYNVKYAKENFTEEKFIQNMTNIFDTCIS</sequence>
<dbReference type="PANTHER" id="PTHR46401:SF2">
    <property type="entry name" value="GLYCOSYLTRANSFERASE WBBK-RELATED"/>
    <property type="match status" value="1"/>
</dbReference>
<dbReference type="GO" id="GO:0016757">
    <property type="term" value="F:glycosyltransferase activity"/>
    <property type="evidence" value="ECO:0007669"/>
    <property type="project" value="InterPro"/>
</dbReference>
<dbReference type="Proteomes" id="UP000029644">
    <property type="component" value="Unassembled WGS sequence"/>
</dbReference>
<keyword evidence="1 3" id="KW-0808">Transferase</keyword>
<dbReference type="OrthoDB" id="9811902at2"/>
<dbReference type="EMBL" id="BBNQ01000005">
    <property type="protein sequence ID" value="GAL62282.1"/>
    <property type="molecule type" value="Genomic_DNA"/>
</dbReference>
<evidence type="ECO:0000313" key="3">
    <source>
        <dbReference type="EMBL" id="GAL62282.1"/>
    </source>
</evidence>
<name>A0A090W430_9FLAO</name>
<comment type="caution">
    <text evidence="3">The sequence shown here is derived from an EMBL/GenBank/DDBJ whole genome shotgun (WGS) entry which is preliminary data.</text>
</comment>